<dbReference type="AlphaFoldDB" id="B7Q904"/>
<organism>
    <name type="scientific">Ixodes scapularis</name>
    <name type="common">Black-legged tick</name>
    <name type="synonym">Deer tick</name>
    <dbReference type="NCBI Taxonomy" id="6945"/>
    <lineage>
        <taxon>Eukaryota</taxon>
        <taxon>Metazoa</taxon>
        <taxon>Ecdysozoa</taxon>
        <taxon>Arthropoda</taxon>
        <taxon>Chelicerata</taxon>
        <taxon>Arachnida</taxon>
        <taxon>Acari</taxon>
        <taxon>Parasitiformes</taxon>
        <taxon>Ixodida</taxon>
        <taxon>Ixodoidea</taxon>
        <taxon>Ixodidae</taxon>
        <taxon>Ixodinae</taxon>
        <taxon>Ixodes</taxon>
    </lineage>
</organism>
<dbReference type="OrthoDB" id="205166at2759"/>
<dbReference type="VEuPathDB" id="VectorBase:ISCP_014539"/>
<protein>
    <submittedName>
        <fullName evidence="6 7">THO complex subunit, putative</fullName>
    </submittedName>
</protein>
<dbReference type="InterPro" id="IPR008501">
    <property type="entry name" value="THOC7/Mft1"/>
</dbReference>
<keyword evidence="3 5" id="KW-0175">Coiled coil</keyword>
<evidence type="ECO:0007829" key="9">
    <source>
        <dbReference type="PeptideAtlas" id="B7Q904"/>
    </source>
</evidence>
<dbReference type="GO" id="GO:0000421">
    <property type="term" value="C:autophagosome membrane"/>
    <property type="evidence" value="ECO:0000318"/>
    <property type="project" value="GO_Central"/>
</dbReference>
<dbReference type="EnsemblMetazoa" id="ISCW011624-RA">
    <property type="protein sequence ID" value="ISCW011624-PA"/>
    <property type="gene ID" value="ISCW011624"/>
</dbReference>
<dbReference type="Proteomes" id="UP000001555">
    <property type="component" value="Unassembled WGS sequence"/>
</dbReference>
<dbReference type="VEuPathDB" id="VectorBase:ISCI011624"/>
<dbReference type="STRING" id="6945.B7Q904"/>
<dbReference type="PaxDb" id="6945-B7Q904"/>
<name>B7Q904_IXOSC</name>
<proteinExistence type="evidence at protein level"/>
<dbReference type="InParanoid" id="B7Q904"/>
<keyword evidence="8" id="KW-1185">Reference proteome</keyword>
<dbReference type="VEuPathDB" id="VectorBase:ISCW011624"/>
<evidence type="ECO:0000256" key="5">
    <source>
        <dbReference type="SAM" id="Coils"/>
    </source>
</evidence>
<comment type="similarity">
    <text evidence="2">Belongs to the THOC7 family.</text>
</comment>
<dbReference type="PANTHER" id="PTHR23405">
    <property type="entry name" value="MAINTENANCE OF KILLER 16 MAK16 PROTEIN-RELATED"/>
    <property type="match status" value="1"/>
</dbReference>
<dbReference type="GO" id="GO:0043495">
    <property type="term" value="F:protein-membrane adaptor activity"/>
    <property type="evidence" value="ECO:0000318"/>
    <property type="project" value="GO_Central"/>
</dbReference>
<feature type="coiled-coil region" evidence="5">
    <location>
        <begin position="99"/>
        <end position="187"/>
    </location>
</feature>
<dbReference type="FunCoup" id="B7Q904">
    <property type="interactions" value="959"/>
</dbReference>
<evidence type="ECO:0000256" key="4">
    <source>
        <dbReference type="ARBA" id="ARBA00023242"/>
    </source>
</evidence>
<dbReference type="GO" id="GO:0006397">
    <property type="term" value="P:mRNA processing"/>
    <property type="evidence" value="ECO:0007669"/>
    <property type="project" value="InterPro"/>
</dbReference>
<sequence>MSLFISKKDEFGARPKGRPHTDLLAEEVIRRKLLIDGDGMGDDRRLNMLLKVFLKWCTSNDDTEEEQAIIYERMVMTLEQCEFAISKSQQVLCMNQAEMKNYKQLYSEIEIGIANAQKKIVANKQELQKAKSIRKNKQEYDALAKVIGTQPDRRGSLSQLEALEREIRALDRARQALDSRLEQRRRQFHVLLSSVCELQQLLKDEENVESQGMDTT</sequence>
<evidence type="ECO:0000256" key="1">
    <source>
        <dbReference type="ARBA" id="ARBA00004123"/>
    </source>
</evidence>
<gene>
    <name evidence="6" type="ORF">IscW_ISCW011624</name>
</gene>
<accession>B7Q904</accession>
<reference evidence="6 8" key="1">
    <citation type="submission" date="2008-03" db="EMBL/GenBank/DDBJ databases">
        <title>Annotation of Ixodes scapularis.</title>
        <authorList>
            <consortium name="Ixodes scapularis Genome Project Consortium"/>
            <person name="Caler E."/>
            <person name="Hannick L.I."/>
            <person name="Bidwell S."/>
            <person name="Joardar V."/>
            <person name="Thiagarajan M."/>
            <person name="Amedeo P."/>
            <person name="Galinsky K.J."/>
            <person name="Schobel S."/>
            <person name="Inman J."/>
            <person name="Hostetler J."/>
            <person name="Miller J."/>
            <person name="Hammond M."/>
            <person name="Megy K."/>
            <person name="Lawson D."/>
            <person name="Kodira C."/>
            <person name="Sutton G."/>
            <person name="Meyer J."/>
            <person name="Hill C.A."/>
            <person name="Birren B."/>
            <person name="Nene V."/>
            <person name="Collins F."/>
            <person name="Alarcon-Chaidez F."/>
            <person name="Wikel S."/>
            <person name="Strausberg R."/>
        </authorList>
    </citation>
    <scope>NUCLEOTIDE SEQUENCE [LARGE SCALE GENOMIC DNA]</scope>
    <source>
        <strain evidence="8">Wikel</strain>
        <strain evidence="6">Wikel colony</strain>
    </source>
</reference>
<evidence type="ECO:0000256" key="2">
    <source>
        <dbReference type="ARBA" id="ARBA00006482"/>
    </source>
</evidence>
<evidence type="ECO:0000313" key="8">
    <source>
        <dbReference type="Proteomes" id="UP000001555"/>
    </source>
</evidence>
<dbReference type="PANTHER" id="PTHR23405:SF5">
    <property type="entry name" value="THO COMPLEX SUBUNIT 7 HOMOLOG"/>
    <property type="match status" value="1"/>
</dbReference>
<dbReference type="GO" id="GO:0034274">
    <property type="term" value="C:Atg12-Atg5-Atg16 complex"/>
    <property type="evidence" value="ECO:0000318"/>
    <property type="project" value="GO_Central"/>
</dbReference>
<evidence type="ECO:0000313" key="7">
    <source>
        <dbReference type="EnsemblMetazoa" id="ISCW011624-PA"/>
    </source>
</evidence>
<comment type="subcellular location">
    <subcellularLocation>
        <location evidence="1">Nucleus</location>
    </subcellularLocation>
</comment>
<dbReference type="EMBL" id="DS886656">
    <property type="protein sequence ID" value="EEC15326.1"/>
    <property type="molecule type" value="Genomic_DNA"/>
</dbReference>
<evidence type="ECO:0000256" key="3">
    <source>
        <dbReference type="ARBA" id="ARBA00023054"/>
    </source>
</evidence>
<dbReference type="EMBL" id="ABJB010053701">
    <property type="status" value="NOT_ANNOTATED_CDS"/>
    <property type="molecule type" value="Genomic_DNA"/>
</dbReference>
<dbReference type="GO" id="GO:0034045">
    <property type="term" value="C:phagophore assembly site membrane"/>
    <property type="evidence" value="ECO:0000318"/>
    <property type="project" value="GO_Central"/>
</dbReference>
<dbReference type="EMBL" id="ABJB010083598">
    <property type="status" value="NOT_ANNOTATED_CDS"/>
    <property type="molecule type" value="Genomic_DNA"/>
</dbReference>
<reference evidence="7" key="2">
    <citation type="submission" date="2020-05" db="UniProtKB">
        <authorList>
            <consortium name="EnsemblMetazoa"/>
        </authorList>
    </citation>
    <scope>IDENTIFICATION</scope>
    <source>
        <strain evidence="7">wikel</strain>
    </source>
</reference>
<dbReference type="HOGENOM" id="CLU_087727_0_0_1"/>
<dbReference type="Pfam" id="PF05615">
    <property type="entry name" value="THOC7"/>
    <property type="match status" value="1"/>
</dbReference>
<dbReference type="GO" id="GO:0000445">
    <property type="term" value="C:THO complex part of transcription export complex"/>
    <property type="evidence" value="ECO:0007669"/>
    <property type="project" value="InterPro"/>
</dbReference>
<dbReference type="EMBL" id="ABJB010171977">
    <property type="status" value="NOT_ANNOTATED_CDS"/>
    <property type="molecule type" value="Genomic_DNA"/>
</dbReference>
<keyword evidence="9" id="KW-1267">Proteomics identification</keyword>
<keyword evidence="4" id="KW-0539">Nucleus</keyword>
<dbReference type="GO" id="GO:0000045">
    <property type="term" value="P:autophagosome assembly"/>
    <property type="evidence" value="ECO:0000318"/>
    <property type="project" value="GO_Central"/>
</dbReference>
<evidence type="ECO:0000313" key="6">
    <source>
        <dbReference type="EMBL" id="EEC15326.1"/>
    </source>
</evidence>